<dbReference type="RefSeq" id="WP_136861806.1">
    <property type="nucleotide sequence ID" value="NZ_SWCJ01000001.1"/>
</dbReference>
<dbReference type="Proteomes" id="UP000305675">
    <property type="component" value="Unassembled WGS sequence"/>
</dbReference>
<sequence length="286" mass="31393">MEDSNSKKNTVLIAVAAVLVASVGVDIYADSVAEEKVDQFIAEKGLNITYDGVEANIVGSGITLEEVRIDDSLYIESVSINGYDSSLGNLQTELEFAIEGAEIPSEELPRDYRRMYDQLGFDSPVKLNATAAYHYDESNRTLFLDELSASADDVGGVSLSFAVADMDFSEAGLSSLLFTWQQLKLAEAEVVFDNDELMERTYELIGREQGISADEAKDALIAQVKSQGNPQTDFQEDAFEELIDFIDSPGELSIEVSPKEPVSFGQLMRINRPAEMVELLQLEVDG</sequence>
<comment type="caution">
    <text evidence="1">The sequence shown here is derived from an EMBL/GenBank/DDBJ whole genome shotgun (WGS) entry which is preliminary data.</text>
</comment>
<reference evidence="1 2" key="1">
    <citation type="submission" date="2019-04" db="EMBL/GenBank/DDBJ databases">
        <authorList>
            <person name="Hwang J.C."/>
        </authorList>
    </citation>
    <scope>NUCLEOTIDE SEQUENCE [LARGE SCALE GENOMIC DNA]</scope>
    <source>
        <strain evidence="1 2">IMCC35002</strain>
    </source>
</reference>
<gene>
    <name evidence="1" type="ORF">FCL42_02610</name>
</gene>
<keyword evidence="2" id="KW-1185">Reference proteome</keyword>
<evidence type="ECO:0000313" key="2">
    <source>
        <dbReference type="Proteomes" id="UP000305675"/>
    </source>
</evidence>
<evidence type="ECO:0008006" key="3">
    <source>
        <dbReference type="Google" id="ProtNLM"/>
    </source>
</evidence>
<proteinExistence type="predicted"/>
<evidence type="ECO:0000313" key="1">
    <source>
        <dbReference type="EMBL" id="TKB58658.1"/>
    </source>
</evidence>
<name>A0A4V5NZX5_9GAMM</name>
<dbReference type="AlphaFoldDB" id="A0A4V5NZX5"/>
<organism evidence="1 2">
    <name type="scientific">Ferrimonas aestuarii</name>
    <dbReference type="NCBI Taxonomy" id="2569539"/>
    <lineage>
        <taxon>Bacteria</taxon>
        <taxon>Pseudomonadati</taxon>
        <taxon>Pseudomonadota</taxon>
        <taxon>Gammaproteobacteria</taxon>
        <taxon>Alteromonadales</taxon>
        <taxon>Ferrimonadaceae</taxon>
        <taxon>Ferrimonas</taxon>
    </lineage>
</organism>
<dbReference type="EMBL" id="SWCJ01000001">
    <property type="protein sequence ID" value="TKB58658.1"/>
    <property type="molecule type" value="Genomic_DNA"/>
</dbReference>
<protein>
    <recommendedName>
        <fullName evidence="3">DUF945 domain-containing protein</fullName>
    </recommendedName>
</protein>
<accession>A0A4V5NZX5</accession>